<dbReference type="RefSeq" id="WP_269559524.1">
    <property type="nucleotide sequence ID" value="NZ_CP114767.1"/>
</dbReference>
<dbReference type="Gene3D" id="3.90.930.1">
    <property type="match status" value="1"/>
</dbReference>
<organism evidence="2 3">
    <name type="scientific">Hymenobacter canadensis</name>
    <dbReference type="NCBI Taxonomy" id="2999067"/>
    <lineage>
        <taxon>Bacteria</taxon>
        <taxon>Pseudomonadati</taxon>
        <taxon>Bacteroidota</taxon>
        <taxon>Cytophagia</taxon>
        <taxon>Cytophagales</taxon>
        <taxon>Hymenobacteraceae</taxon>
        <taxon>Hymenobacter</taxon>
    </lineage>
</organism>
<evidence type="ECO:0000313" key="3">
    <source>
        <dbReference type="Proteomes" id="UP001211005"/>
    </source>
</evidence>
<proteinExistence type="predicted"/>
<keyword evidence="3" id="KW-1185">Reference proteome</keyword>
<evidence type="ECO:0000256" key="1">
    <source>
        <dbReference type="SAM" id="SignalP"/>
    </source>
</evidence>
<dbReference type="SUPFAM" id="SSF82185">
    <property type="entry name" value="Histone H3 K4-specific methyltransferase SET7/9 N-terminal domain"/>
    <property type="match status" value="1"/>
</dbReference>
<feature type="signal peptide" evidence="1">
    <location>
        <begin position="1"/>
        <end position="21"/>
    </location>
</feature>
<evidence type="ECO:0008006" key="4">
    <source>
        <dbReference type="Google" id="ProtNLM"/>
    </source>
</evidence>
<accession>A0ABY7LRD2</accession>
<reference evidence="2 3" key="1">
    <citation type="submission" date="2022-12" db="EMBL/GenBank/DDBJ databases">
        <title>Hymenobacter canadensis sp. nov. isolated from lake water of the Cambridge Bay, Canada.</title>
        <authorList>
            <person name="Kim W.H."/>
            <person name="Lee Y.M."/>
        </authorList>
    </citation>
    <scope>NUCLEOTIDE SEQUENCE [LARGE SCALE GENOMIC DNA]</scope>
    <source>
        <strain evidence="2 3">PAMC 29467</strain>
    </source>
</reference>
<name>A0ABY7LRD2_9BACT</name>
<evidence type="ECO:0000313" key="2">
    <source>
        <dbReference type="EMBL" id="WBA41453.1"/>
    </source>
</evidence>
<keyword evidence="1" id="KW-0732">Signal</keyword>
<protein>
    <recommendedName>
        <fullName evidence="4">Toxin-antitoxin system YwqK family antitoxin</fullName>
    </recommendedName>
</protein>
<feature type="chain" id="PRO_5047234282" description="Toxin-antitoxin system YwqK family antitoxin" evidence="1">
    <location>
        <begin position="22"/>
        <end position="321"/>
    </location>
</feature>
<dbReference type="Proteomes" id="UP001211005">
    <property type="component" value="Chromosome"/>
</dbReference>
<gene>
    <name evidence="2" type="ORF">O3303_16745</name>
</gene>
<dbReference type="EMBL" id="CP114767">
    <property type="protein sequence ID" value="WBA41453.1"/>
    <property type="molecule type" value="Genomic_DNA"/>
</dbReference>
<sequence length="321" mass="36955">MRFLRPHILLLLLVAAGALEACSKKTVSFNSRPDAGSTALVADTLTTTRDTTNAPSLEAKKLGLTKEQEKADKEKQKLAQRQAKKKKKNVFLGERIKKGFTKSGPKGKNQVLEVFYYLKAFQQPNAYAISVYYFNPRKRKIFKANTELNPATDKVLHGPYKKYQGGKVVETGFFAMGTKHLRWEKLTKDNVLVNKQHYEMGFPRDANVTYYDADKKLLKEVVPYLNGKLEGDYVKFTETGKREWEGQFENGKKVGEWTKYWGFRNTKDRRHYVYTYGESGFDPEVAEPVLVKEYNRNGVMVFEKDKFDKRDAVTDRPGSRK</sequence>